<dbReference type="GO" id="GO:0005634">
    <property type="term" value="C:nucleus"/>
    <property type="evidence" value="ECO:0007669"/>
    <property type="project" value="UniProtKB-SubCell"/>
</dbReference>
<dbReference type="CDD" id="cd19496">
    <property type="entry name" value="Elp5"/>
    <property type="match status" value="1"/>
</dbReference>
<sequence length="453" mass="50844">MSTPSNKTWLVHHVLTKSHPRRLALSPDSPQLKVSNYCSLIDTRSTNLGSCQLGFYRPHNLNGIRSPDTGYQPQMAELICRSLRDGALEGEHAPALNLNDSIESPLGPLVFNHILSQLFSSISAGKSQSRGILLVAFYRPPSFYAELLKCRCSDGDSSNKWLSVLDCYTDPLGWKSRLKELGTVTNSTPVETYVKSTLFTHVKDSNKLLTSIVELGKEMVGEGKGRFTVAIDSVSEMLRHSSIHSVARILSHLRCHDQVSSVFSLLNSDLHETKVTSTLGYLSTIRADIVPVTSQTVSGRRATTTENLPMMEQNFKRGKFQVRFKRRNGRVRVMREDIQVVDTGVKFTHCNLEDGDLTAQSLVPKVQFNLLLSEKERLDREKVVLPFEHQGNGKPIEIYDGRKILNGTEKNRNISDKMLQTTEDSGRGEIIYYRDSDDEMPDSDEDPDDDLDI</sequence>
<comment type="similarity">
    <text evidence="4">Belongs to the ELP5 family.</text>
</comment>
<evidence type="ECO:0000256" key="7">
    <source>
        <dbReference type="ARBA" id="ARBA00022694"/>
    </source>
</evidence>
<feature type="compositionally biased region" description="Basic and acidic residues" evidence="9">
    <location>
        <begin position="425"/>
        <end position="435"/>
    </location>
</feature>
<comment type="subcellular location">
    <subcellularLocation>
        <location evidence="2">Cytoplasm</location>
    </subcellularLocation>
    <subcellularLocation>
        <location evidence="1">Nucleus</location>
    </subcellularLocation>
</comment>
<organism evidence="10 11">
    <name type="scientific">Cuscuta epithymum</name>
    <dbReference type="NCBI Taxonomy" id="186058"/>
    <lineage>
        <taxon>Eukaryota</taxon>
        <taxon>Viridiplantae</taxon>
        <taxon>Streptophyta</taxon>
        <taxon>Embryophyta</taxon>
        <taxon>Tracheophyta</taxon>
        <taxon>Spermatophyta</taxon>
        <taxon>Magnoliopsida</taxon>
        <taxon>eudicotyledons</taxon>
        <taxon>Gunneridae</taxon>
        <taxon>Pentapetalae</taxon>
        <taxon>asterids</taxon>
        <taxon>lamiids</taxon>
        <taxon>Solanales</taxon>
        <taxon>Convolvulaceae</taxon>
        <taxon>Cuscuteae</taxon>
        <taxon>Cuscuta</taxon>
        <taxon>Cuscuta subgen. Cuscuta</taxon>
    </lineage>
</organism>
<name>A0AAV0CWH9_9ASTE</name>
<evidence type="ECO:0000256" key="3">
    <source>
        <dbReference type="ARBA" id="ARBA00005043"/>
    </source>
</evidence>
<dbReference type="Pfam" id="PF10483">
    <property type="entry name" value="Elong_Iki1"/>
    <property type="match status" value="1"/>
</dbReference>
<evidence type="ECO:0000256" key="9">
    <source>
        <dbReference type="SAM" id="MobiDB-lite"/>
    </source>
</evidence>
<feature type="compositionally biased region" description="Acidic residues" evidence="9">
    <location>
        <begin position="436"/>
        <end position="453"/>
    </location>
</feature>
<evidence type="ECO:0000313" key="11">
    <source>
        <dbReference type="Proteomes" id="UP001152523"/>
    </source>
</evidence>
<keyword evidence="8" id="KW-0539">Nucleus</keyword>
<evidence type="ECO:0000256" key="5">
    <source>
        <dbReference type="ARBA" id="ARBA00020264"/>
    </source>
</evidence>
<dbReference type="GO" id="GO:0033588">
    <property type="term" value="C:elongator holoenzyme complex"/>
    <property type="evidence" value="ECO:0007669"/>
    <property type="project" value="InterPro"/>
</dbReference>
<evidence type="ECO:0000256" key="1">
    <source>
        <dbReference type="ARBA" id="ARBA00004123"/>
    </source>
</evidence>
<keyword evidence="6" id="KW-0963">Cytoplasm</keyword>
<evidence type="ECO:0000256" key="6">
    <source>
        <dbReference type="ARBA" id="ARBA00022490"/>
    </source>
</evidence>
<keyword evidence="11" id="KW-1185">Reference proteome</keyword>
<accession>A0AAV0CWH9</accession>
<dbReference type="Proteomes" id="UP001152523">
    <property type="component" value="Unassembled WGS sequence"/>
</dbReference>
<proteinExistence type="inferred from homology"/>
<dbReference type="GO" id="GO:0002098">
    <property type="term" value="P:tRNA wobble uridine modification"/>
    <property type="evidence" value="ECO:0007669"/>
    <property type="project" value="InterPro"/>
</dbReference>
<evidence type="ECO:0000256" key="8">
    <source>
        <dbReference type="ARBA" id="ARBA00023242"/>
    </source>
</evidence>
<dbReference type="EMBL" id="CAMAPF010000057">
    <property type="protein sequence ID" value="CAH9086943.1"/>
    <property type="molecule type" value="Genomic_DNA"/>
</dbReference>
<dbReference type="PANTHER" id="PTHR15641:SF1">
    <property type="entry name" value="ELONGATOR COMPLEX PROTEIN 5"/>
    <property type="match status" value="1"/>
</dbReference>
<dbReference type="AlphaFoldDB" id="A0AAV0CWH9"/>
<dbReference type="GO" id="GO:0000049">
    <property type="term" value="F:tRNA binding"/>
    <property type="evidence" value="ECO:0007669"/>
    <property type="project" value="TreeGrafter"/>
</dbReference>
<dbReference type="InterPro" id="IPR019519">
    <property type="entry name" value="Elp5"/>
</dbReference>
<dbReference type="PANTHER" id="PTHR15641">
    <property type="entry name" value="ELONGATOR COMPLEX PROTEIN 5"/>
    <property type="match status" value="1"/>
</dbReference>
<keyword evidence="7" id="KW-0819">tRNA processing</keyword>
<protein>
    <recommendedName>
        <fullName evidence="5">Elongator complex protein 5</fullName>
    </recommendedName>
</protein>
<comment type="pathway">
    <text evidence="3">tRNA modification; 5-methoxycarbonylmethyl-2-thiouridine-tRNA biosynthesis.</text>
</comment>
<reference evidence="10" key="1">
    <citation type="submission" date="2022-07" db="EMBL/GenBank/DDBJ databases">
        <authorList>
            <person name="Macas J."/>
            <person name="Novak P."/>
            <person name="Neumann P."/>
        </authorList>
    </citation>
    <scope>NUCLEOTIDE SEQUENCE</scope>
</reference>
<evidence type="ECO:0000256" key="4">
    <source>
        <dbReference type="ARBA" id="ARBA00009567"/>
    </source>
</evidence>
<evidence type="ECO:0000256" key="2">
    <source>
        <dbReference type="ARBA" id="ARBA00004496"/>
    </source>
</evidence>
<comment type="caution">
    <text evidence="10">The sequence shown here is derived from an EMBL/GenBank/DDBJ whole genome shotgun (WGS) entry which is preliminary data.</text>
</comment>
<dbReference type="GO" id="GO:0005829">
    <property type="term" value="C:cytosol"/>
    <property type="evidence" value="ECO:0007669"/>
    <property type="project" value="TreeGrafter"/>
</dbReference>
<evidence type="ECO:0000313" key="10">
    <source>
        <dbReference type="EMBL" id="CAH9086943.1"/>
    </source>
</evidence>
<feature type="region of interest" description="Disordered" evidence="9">
    <location>
        <begin position="425"/>
        <end position="453"/>
    </location>
</feature>
<gene>
    <name evidence="10" type="ORF">CEPIT_LOCUS9974</name>
</gene>